<comment type="caution">
    <text evidence="2">The sequence shown here is derived from an EMBL/GenBank/DDBJ whole genome shotgun (WGS) entry which is preliminary data.</text>
</comment>
<evidence type="ECO:0000313" key="3">
    <source>
        <dbReference type="Proteomes" id="UP000003022"/>
    </source>
</evidence>
<sequence length="128" mass="13794">MVRRRHPGNDHPAPVPPRGHGSDPRHRLCHYCHRTASSRDVQHEWGIPPTLPHAAAASPHGPRRPGSVIPPNRLVRGVPSPPTSPHRTTAGRGTGTEPPGRAGDPGGLRVSVGHRRIHAWQDGSTTRT</sequence>
<name>F3NAT1_9ACTN</name>
<accession>F3NAT1</accession>
<gene>
    <name evidence="2" type="ORF">SGM_0465</name>
</gene>
<feature type="region of interest" description="Disordered" evidence="1">
    <location>
        <begin position="39"/>
        <end position="128"/>
    </location>
</feature>
<feature type="region of interest" description="Disordered" evidence="1">
    <location>
        <begin position="1"/>
        <end position="27"/>
    </location>
</feature>
<keyword evidence="3" id="KW-1185">Reference proteome</keyword>
<protein>
    <submittedName>
        <fullName evidence="2">Uncharacterized protein</fullName>
    </submittedName>
</protein>
<organism evidence="2 3">
    <name type="scientific">Streptomyces griseoaurantiacus M045</name>
    <dbReference type="NCBI Taxonomy" id="996637"/>
    <lineage>
        <taxon>Bacteria</taxon>
        <taxon>Bacillati</taxon>
        <taxon>Actinomycetota</taxon>
        <taxon>Actinomycetes</taxon>
        <taxon>Kitasatosporales</taxon>
        <taxon>Streptomycetaceae</taxon>
        <taxon>Streptomyces</taxon>
        <taxon>Streptomyces aurantiacus group</taxon>
    </lineage>
</organism>
<dbReference type="AlphaFoldDB" id="F3NAT1"/>
<reference evidence="2 3" key="1">
    <citation type="journal article" date="2011" name="J. Bacteriol.">
        <title>Draft genome sequence of the marine bacterium Streptomyces griseoaurantiacus M045, which produces novel manumycin-type antibiotics with a pABA core component.</title>
        <authorList>
            <person name="Li F."/>
            <person name="Jiang P."/>
            <person name="Zheng H."/>
            <person name="Wang S."/>
            <person name="Zhao G."/>
            <person name="Qin S."/>
            <person name="Liu Z."/>
        </authorList>
    </citation>
    <scope>NUCLEOTIDE SEQUENCE [LARGE SCALE GENOMIC DNA]</scope>
    <source>
        <strain evidence="2 3">M045</strain>
    </source>
</reference>
<dbReference type="EMBL" id="AEYX01000002">
    <property type="protein sequence ID" value="EGG49390.1"/>
    <property type="molecule type" value="Genomic_DNA"/>
</dbReference>
<dbReference type="STRING" id="996637.SGM_0465"/>
<proteinExistence type="predicted"/>
<dbReference type="Proteomes" id="UP000003022">
    <property type="component" value="Unassembled WGS sequence"/>
</dbReference>
<evidence type="ECO:0000313" key="2">
    <source>
        <dbReference type="EMBL" id="EGG49390.1"/>
    </source>
</evidence>
<evidence type="ECO:0000256" key="1">
    <source>
        <dbReference type="SAM" id="MobiDB-lite"/>
    </source>
</evidence>